<sequence length="111" mass="12085">MDKCLVMDEDCLLPDFLNADNQIVPVALILYVELHAFLVGDGEPLVGRSLASGLIPSATLCLECLIAFVTHSDHSLLSVSRTLLFGILRRSSSVLILGGLFRRASTHIYDT</sequence>
<proteinExistence type="predicted"/>
<evidence type="ECO:0000313" key="1">
    <source>
        <dbReference type="EMBL" id="TWT80321.1"/>
    </source>
</evidence>
<accession>A0A5C5Z0I8</accession>
<comment type="caution">
    <text evidence="1">The sequence shown here is derived from an EMBL/GenBank/DDBJ whole genome shotgun (WGS) entry which is preliminary data.</text>
</comment>
<reference evidence="1 2" key="1">
    <citation type="submission" date="2019-02" db="EMBL/GenBank/DDBJ databases">
        <title>Deep-cultivation of Planctomycetes and their phenomic and genomic characterization uncovers novel biology.</title>
        <authorList>
            <person name="Wiegand S."/>
            <person name="Jogler M."/>
            <person name="Boedeker C."/>
            <person name="Pinto D."/>
            <person name="Vollmers J."/>
            <person name="Rivas-Marin E."/>
            <person name="Kohn T."/>
            <person name="Peeters S.H."/>
            <person name="Heuer A."/>
            <person name="Rast P."/>
            <person name="Oberbeckmann S."/>
            <person name="Bunk B."/>
            <person name="Jeske O."/>
            <person name="Meyerdierks A."/>
            <person name="Storesund J.E."/>
            <person name="Kallscheuer N."/>
            <person name="Luecker S."/>
            <person name="Lage O.M."/>
            <person name="Pohl T."/>
            <person name="Merkel B.J."/>
            <person name="Hornburger P."/>
            <person name="Mueller R.-W."/>
            <person name="Bruemmer F."/>
            <person name="Labrenz M."/>
            <person name="Spormann A.M."/>
            <person name="Op Den Camp H."/>
            <person name="Overmann J."/>
            <person name="Amann R."/>
            <person name="Jetten M.S.M."/>
            <person name="Mascher T."/>
            <person name="Medema M.H."/>
            <person name="Devos D.P."/>
            <person name="Kaster A.-K."/>
            <person name="Ovreas L."/>
            <person name="Rohde M."/>
            <person name="Galperin M.Y."/>
            <person name="Jogler C."/>
        </authorList>
    </citation>
    <scope>NUCLEOTIDE SEQUENCE [LARGE SCALE GENOMIC DNA]</scope>
    <source>
        <strain evidence="1 2">CA13</strain>
    </source>
</reference>
<dbReference type="Proteomes" id="UP000315010">
    <property type="component" value="Unassembled WGS sequence"/>
</dbReference>
<dbReference type="EMBL" id="SJPJ01000001">
    <property type="protein sequence ID" value="TWT80321.1"/>
    <property type="molecule type" value="Genomic_DNA"/>
</dbReference>
<protein>
    <submittedName>
        <fullName evidence="1">Uncharacterized protein</fullName>
    </submittedName>
</protein>
<evidence type="ECO:0000313" key="2">
    <source>
        <dbReference type="Proteomes" id="UP000315010"/>
    </source>
</evidence>
<gene>
    <name evidence="1" type="ORF">CA13_17340</name>
</gene>
<dbReference type="AlphaFoldDB" id="A0A5C5Z0I8"/>
<name>A0A5C5Z0I8_9BACT</name>
<organism evidence="1 2">
    <name type="scientific">Novipirellula herctigrandis</name>
    <dbReference type="NCBI Taxonomy" id="2527986"/>
    <lineage>
        <taxon>Bacteria</taxon>
        <taxon>Pseudomonadati</taxon>
        <taxon>Planctomycetota</taxon>
        <taxon>Planctomycetia</taxon>
        <taxon>Pirellulales</taxon>
        <taxon>Pirellulaceae</taxon>
        <taxon>Novipirellula</taxon>
    </lineage>
</organism>
<keyword evidence="2" id="KW-1185">Reference proteome</keyword>